<evidence type="ECO:0000313" key="4">
    <source>
        <dbReference type="RefSeq" id="XP_024941265.1"/>
    </source>
</evidence>
<dbReference type="RefSeq" id="XP_015596188.1">
    <property type="nucleotide sequence ID" value="XM_015740702.2"/>
</dbReference>
<evidence type="ECO:0000313" key="3">
    <source>
        <dbReference type="RefSeq" id="XP_015596188.1"/>
    </source>
</evidence>
<feature type="compositionally biased region" description="Basic and acidic residues" evidence="1">
    <location>
        <begin position="28"/>
        <end position="42"/>
    </location>
</feature>
<dbReference type="Proteomes" id="UP000694920">
    <property type="component" value="Unplaced"/>
</dbReference>
<name>A0AAJ7BWM6_CEPCN</name>
<organism evidence="2 3">
    <name type="scientific">Cephus cinctus</name>
    <name type="common">Wheat stem sawfly</name>
    <dbReference type="NCBI Taxonomy" id="211228"/>
    <lineage>
        <taxon>Eukaryota</taxon>
        <taxon>Metazoa</taxon>
        <taxon>Ecdysozoa</taxon>
        <taxon>Arthropoda</taxon>
        <taxon>Hexapoda</taxon>
        <taxon>Insecta</taxon>
        <taxon>Pterygota</taxon>
        <taxon>Neoptera</taxon>
        <taxon>Endopterygota</taxon>
        <taxon>Hymenoptera</taxon>
        <taxon>Cephoidea</taxon>
        <taxon>Cephidae</taxon>
        <taxon>Cephus</taxon>
    </lineage>
</organism>
<dbReference type="KEGG" id="ccin:107268186"/>
<protein>
    <submittedName>
        <fullName evidence="3 4">Uncharacterized protein LOC107268186 isoform X1</fullName>
    </submittedName>
</protein>
<proteinExistence type="predicted"/>
<feature type="compositionally biased region" description="Basic and acidic residues" evidence="1">
    <location>
        <begin position="1"/>
        <end position="11"/>
    </location>
</feature>
<dbReference type="AlphaFoldDB" id="A0AAJ7BWM6"/>
<gene>
    <name evidence="3 4" type="primary">LOC107268186</name>
</gene>
<feature type="region of interest" description="Disordered" evidence="1">
    <location>
        <begin position="1"/>
        <end position="57"/>
    </location>
</feature>
<dbReference type="GeneID" id="107268186"/>
<dbReference type="RefSeq" id="XP_024941265.1">
    <property type="nucleotide sequence ID" value="XM_025085497.1"/>
</dbReference>
<evidence type="ECO:0000313" key="2">
    <source>
        <dbReference type="Proteomes" id="UP000694920"/>
    </source>
</evidence>
<reference evidence="3 4" key="1">
    <citation type="submission" date="2025-04" db="UniProtKB">
        <authorList>
            <consortium name="RefSeq"/>
        </authorList>
    </citation>
    <scope>IDENTIFICATION</scope>
</reference>
<evidence type="ECO:0000256" key="1">
    <source>
        <dbReference type="SAM" id="MobiDB-lite"/>
    </source>
</evidence>
<sequence length="404" mass="46461">MPREMYSDDSLRSSNSLDSQQYLRHAFTSKDIKRQTTKDVQRESQNLPKRKHHKTQIDYPVDQQDSDEYLHWNTTNYDWTTRTLLKKLQKIPRCHDQGTQQNSKGFAGIHKGMNPYSENEIARTELSDQSENKSPGCMGCFPRKRVQSKDIKRQCFKLSCRKKKQLTREERKILQNTNINDMFVPLQKSTGTSATTTIKPSDNKALAIQDKTHKRHNKLEKSTPQSKNDIFESETLKAPATMTPLSTIKLETEKIPVTRSLINDETYRSAVMSDFTKSCCYLCVENTARIATASNNVERRHKAVEALLVDNGSVIKKYDKTCNPTPCVRSVRSSVKMSMYDESTSCTQLSYMPKTKETQRSKRNGVFGRADFCKHPSGEYSDTCNIDKCGKPYPEVIYKSKKKR</sequence>
<accession>A0AAJ7BWM6</accession>
<keyword evidence="2" id="KW-1185">Reference proteome</keyword>